<dbReference type="SUPFAM" id="SSF89550">
    <property type="entry name" value="PHP domain-like"/>
    <property type="match status" value="1"/>
</dbReference>
<dbReference type="InterPro" id="IPR004013">
    <property type="entry name" value="PHP_dom"/>
</dbReference>
<evidence type="ECO:0000256" key="6">
    <source>
        <dbReference type="ARBA" id="ARBA00023102"/>
    </source>
</evidence>
<evidence type="ECO:0000256" key="8">
    <source>
        <dbReference type="RuleBase" id="RU366003"/>
    </source>
</evidence>
<dbReference type="PANTHER" id="PTHR21039">
    <property type="entry name" value="HISTIDINOL PHOSPHATASE-RELATED"/>
    <property type="match status" value="1"/>
</dbReference>
<evidence type="ECO:0000313" key="11">
    <source>
        <dbReference type="Proteomes" id="UP001418796"/>
    </source>
</evidence>
<dbReference type="RefSeq" id="WP_343131112.1">
    <property type="nucleotide sequence ID" value="NZ_JBCITK010000001.1"/>
</dbReference>
<comment type="pathway">
    <text evidence="1 8">Amino-acid biosynthesis; L-histidine biosynthesis; L-histidine from 5-phospho-alpha-D-ribose 1-diphosphate: step 8/9.</text>
</comment>
<keyword evidence="5 8" id="KW-0378">Hydrolase</keyword>
<accession>A0ABU9VKI5</accession>
<dbReference type="NCBIfam" id="NF005996">
    <property type="entry name" value="PRK08123.1"/>
    <property type="match status" value="1"/>
</dbReference>
<evidence type="ECO:0000256" key="5">
    <source>
        <dbReference type="ARBA" id="ARBA00022801"/>
    </source>
</evidence>
<comment type="similarity">
    <text evidence="2 8">Belongs to the PHP hydrolase family. HisK subfamily.</text>
</comment>
<proteinExistence type="inferred from homology"/>
<evidence type="ECO:0000256" key="4">
    <source>
        <dbReference type="ARBA" id="ARBA00022605"/>
    </source>
</evidence>
<dbReference type="PANTHER" id="PTHR21039:SF0">
    <property type="entry name" value="HISTIDINOL-PHOSPHATASE"/>
    <property type="match status" value="1"/>
</dbReference>
<dbReference type="NCBIfam" id="TIGR01856">
    <property type="entry name" value="hisJ_fam"/>
    <property type="match status" value="1"/>
</dbReference>
<organism evidence="10 11">
    <name type="scientific">Alkalicoccobacillus gibsonii</name>
    <dbReference type="NCBI Taxonomy" id="79881"/>
    <lineage>
        <taxon>Bacteria</taxon>
        <taxon>Bacillati</taxon>
        <taxon>Bacillota</taxon>
        <taxon>Bacilli</taxon>
        <taxon>Bacillales</taxon>
        <taxon>Bacillaceae</taxon>
        <taxon>Alkalicoccobacillus</taxon>
    </lineage>
</organism>
<keyword evidence="4 8" id="KW-0028">Amino-acid biosynthesis</keyword>
<dbReference type="CDD" id="cd12110">
    <property type="entry name" value="PHP_HisPPase_Hisj_like"/>
    <property type="match status" value="1"/>
</dbReference>
<reference evidence="10 11" key="1">
    <citation type="submission" date="2024-03" db="EMBL/GenBank/DDBJ databases">
        <title>Bacilli Hybrid Assemblies.</title>
        <authorList>
            <person name="Kovac J."/>
        </authorList>
    </citation>
    <scope>NUCLEOTIDE SEQUENCE [LARGE SCALE GENOMIC DNA]</scope>
    <source>
        <strain evidence="10 11">FSL R7-0666</strain>
    </source>
</reference>
<dbReference type="Gene3D" id="3.20.20.140">
    <property type="entry name" value="Metal-dependent hydrolases"/>
    <property type="match status" value="1"/>
</dbReference>
<dbReference type="Proteomes" id="UP001418796">
    <property type="component" value="Unassembled WGS sequence"/>
</dbReference>
<protein>
    <recommendedName>
        <fullName evidence="3 8">Histidinol-phosphatase</fullName>
        <shortName evidence="8">HolPase</shortName>
        <ecNumber evidence="3 8">3.1.3.15</ecNumber>
    </recommendedName>
</protein>
<dbReference type="GO" id="GO:0004401">
    <property type="term" value="F:histidinol-phosphatase activity"/>
    <property type="evidence" value="ECO:0007669"/>
    <property type="project" value="UniProtKB-EC"/>
</dbReference>
<dbReference type="InterPro" id="IPR016195">
    <property type="entry name" value="Pol/histidinol_Pase-like"/>
</dbReference>
<keyword evidence="6 8" id="KW-0368">Histidine biosynthesis</keyword>
<feature type="domain" description="PHP" evidence="9">
    <location>
        <begin position="5"/>
        <end position="214"/>
    </location>
</feature>
<dbReference type="InterPro" id="IPR010140">
    <property type="entry name" value="Histidinol_P_phosphatase_HisJ"/>
</dbReference>
<keyword evidence="11" id="KW-1185">Reference proteome</keyword>
<evidence type="ECO:0000313" key="10">
    <source>
        <dbReference type="EMBL" id="MEN0644414.1"/>
    </source>
</evidence>
<dbReference type="Pfam" id="PF02811">
    <property type="entry name" value="PHP"/>
    <property type="match status" value="1"/>
</dbReference>
<evidence type="ECO:0000256" key="1">
    <source>
        <dbReference type="ARBA" id="ARBA00004970"/>
    </source>
</evidence>
<evidence type="ECO:0000256" key="7">
    <source>
        <dbReference type="ARBA" id="ARBA00049158"/>
    </source>
</evidence>
<name>A0ABU9VKI5_9BACI</name>
<comment type="caution">
    <text evidence="10">The sequence shown here is derived from an EMBL/GenBank/DDBJ whole genome shotgun (WGS) entry which is preliminary data.</text>
</comment>
<dbReference type="EMBL" id="JBCITK010000001">
    <property type="protein sequence ID" value="MEN0644414.1"/>
    <property type="molecule type" value="Genomic_DNA"/>
</dbReference>
<gene>
    <name evidence="10" type="primary">hisJ</name>
    <name evidence="10" type="ORF">MKY91_14780</name>
</gene>
<comment type="catalytic activity">
    <reaction evidence="7 8">
        <text>L-histidinol phosphate + H2O = L-histidinol + phosphate</text>
        <dbReference type="Rhea" id="RHEA:14465"/>
        <dbReference type="ChEBI" id="CHEBI:15377"/>
        <dbReference type="ChEBI" id="CHEBI:43474"/>
        <dbReference type="ChEBI" id="CHEBI:57699"/>
        <dbReference type="ChEBI" id="CHEBI:57980"/>
        <dbReference type="EC" id="3.1.3.15"/>
    </reaction>
</comment>
<sequence length="270" mass="30404">MLKYDGHIHTPFCPHGTKDELNRYCEQAIKEGLSGISFTEHAPLPDNFDDPAPTQDSAMPKSQLYQYIEEVQAIRTQYKDQLTVGIGLEVDFIEGYEAEVSTLLNEVGPMLTDSILSVHFLKVHDQYMCMDFSPELFQEIAEALGSVDAVHQLYYQTVQKSIQADLGPYKPKRIGHITLANKFHKKVRPTRLFTNEINKLLLEIKEHGYALDYNLAGLRKPLCKESYPPYDIAVQASGLGIPLIFGSDSHQAKEVSIAWSEYNGIPLSTP</sequence>
<dbReference type="EC" id="3.1.3.15" evidence="3 8"/>
<evidence type="ECO:0000256" key="2">
    <source>
        <dbReference type="ARBA" id="ARBA00009152"/>
    </source>
</evidence>
<evidence type="ECO:0000259" key="9">
    <source>
        <dbReference type="Pfam" id="PF02811"/>
    </source>
</evidence>
<evidence type="ECO:0000256" key="3">
    <source>
        <dbReference type="ARBA" id="ARBA00013085"/>
    </source>
</evidence>